<dbReference type="PANTHER" id="PTHR46780">
    <property type="entry name" value="PROTEIN EVA-1"/>
    <property type="match status" value="1"/>
</dbReference>
<organism evidence="3 4">
    <name type="scientific">Lepeophtheirus salmonis</name>
    <name type="common">Salmon louse</name>
    <name type="synonym">Caligus salmonis</name>
    <dbReference type="NCBI Taxonomy" id="72036"/>
    <lineage>
        <taxon>Eukaryota</taxon>
        <taxon>Metazoa</taxon>
        <taxon>Ecdysozoa</taxon>
        <taxon>Arthropoda</taxon>
        <taxon>Crustacea</taxon>
        <taxon>Multicrustacea</taxon>
        <taxon>Hexanauplia</taxon>
        <taxon>Copepoda</taxon>
        <taxon>Siphonostomatoida</taxon>
        <taxon>Caligidae</taxon>
        <taxon>Lepeophtheirus</taxon>
    </lineage>
</organism>
<gene>
    <name evidence="3" type="ORF">LSAA_5489</name>
</gene>
<proteinExistence type="predicted"/>
<feature type="compositionally biased region" description="Polar residues" evidence="1">
    <location>
        <begin position="636"/>
        <end position="656"/>
    </location>
</feature>
<feature type="compositionally biased region" description="Low complexity" evidence="1">
    <location>
        <begin position="596"/>
        <end position="612"/>
    </location>
</feature>
<feature type="region of interest" description="Disordered" evidence="1">
    <location>
        <begin position="546"/>
        <end position="574"/>
    </location>
</feature>
<dbReference type="InterPro" id="IPR043159">
    <property type="entry name" value="Lectin_gal-bd_sf"/>
</dbReference>
<keyword evidence="4" id="KW-1185">Reference proteome</keyword>
<sequence length="656" mass="72509">MYMEKKRIKESPYTHTTPKRTLIVCHRNTRNREGNPRKSQGRPRLNDKLIFLIWVSMLLKIMPSKSWYELFVMPSSMKEYYAIRTYQKAACDSQTLSLECPVGTKISIQLVKYGRNKPSSQICPPTQLYPKKYTGFEGLDCDFPEALKFIEDKCHDHEVCSMVTAPEIFGRDKDPCFGYRKYIEVTYKCRPTKFRSREVCHGEHIRLDCDGNNKRVAIYSATFAVATNSHIYCPLKESATFSPGVYDDFLGGAGILHPKKKKLKNSKCESNYATEAIMQMCHGQKSCVVMADGASLGAPDCIGSNTNVYLKTAYACVDVDVLKTHYQHRDRTTTAATTTISAPIGSSSTHSLNKYEPSSSSSSRAFNDDDIILENIDGLIDDNTMLLHPSFADEADGKKGKEGDDLVAGLVSDIVSSYPLGLALFLSILLWSMYRSKRLSRIISRPPPTSSSSSATLHSISPINSGCDAPIDLETEVQDHEVDFLFSRNEETNRRPHPSSLLGGVGPDGPITLFYTGGGGSLNRHSIASSSTSSREITPAYPLRGILRNKNPEGYTPASYTTNTSNNNPSGLQHTCHRYYNTLGSNRRNYGLGNMSPVTTNSSSNKTPSSSPMRTVLPSDRQDPKTPPCRDLITMSLGTSSSAIADPKSLTNVSKV</sequence>
<evidence type="ECO:0000313" key="4">
    <source>
        <dbReference type="Proteomes" id="UP000675881"/>
    </source>
</evidence>
<dbReference type="Pfam" id="PF02140">
    <property type="entry name" value="SUEL_Lectin"/>
    <property type="match status" value="1"/>
</dbReference>
<reference evidence="3" key="1">
    <citation type="submission" date="2021-02" db="EMBL/GenBank/DDBJ databases">
        <authorList>
            <person name="Bekaert M."/>
        </authorList>
    </citation>
    <scope>NUCLEOTIDE SEQUENCE</scope>
    <source>
        <strain evidence="3">IoA-00</strain>
    </source>
</reference>
<dbReference type="GO" id="GO:0030246">
    <property type="term" value="F:carbohydrate binding"/>
    <property type="evidence" value="ECO:0007669"/>
    <property type="project" value="InterPro"/>
</dbReference>
<protein>
    <submittedName>
        <fullName evidence="3">(salmon louse) hypothetical protein</fullName>
    </submittedName>
</protein>
<accession>A0A7R8H3W1</accession>
<name>A0A7R8H3W1_LEPSM</name>
<dbReference type="AlphaFoldDB" id="A0A7R8H3W1"/>
<dbReference type="OrthoDB" id="5970528at2759"/>
<dbReference type="EMBL" id="HG994593">
    <property type="protein sequence ID" value="CAF2848540.1"/>
    <property type="molecule type" value="Genomic_DNA"/>
</dbReference>
<evidence type="ECO:0000313" key="3">
    <source>
        <dbReference type="EMBL" id="CAF2848540.1"/>
    </source>
</evidence>
<dbReference type="CDD" id="cd22828">
    <property type="entry name" value="Gal_Rha_Lectin_EVA1_EVA1C_rpt1"/>
    <property type="match status" value="1"/>
</dbReference>
<dbReference type="Proteomes" id="UP000675881">
    <property type="component" value="Chromosome 14"/>
</dbReference>
<feature type="compositionally biased region" description="Low complexity" evidence="1">
    <location>
        <begin position="555"/>
        <end position="570"/>
    </location>
</feature>
<dbReference type="PROSITE" id="PS50228">
    <property type="entry name" value="SUEL_LECTIN"/>
    <property type="match status" value="2"/>
</dbReference>
<feature type="domain" description="SUEL-type lectin" evidence="2">
    <location>
        <begin position="90"/>
        <end position="190"/>
    </location>
</feature>
<evidence type="ECO:0000259" key="2">
    <source>
        <dbReference type="PROSITE" id="PS50228"/>
    </source>
</evidence>
<dbReference type="InterPro" id="IPR000922">
    <property type="entry name" value="Lectin_gal-bd_dom"/>
</dbReference>
<feature type="domain" description="SUEL-type lectin" evidence="2">
    <location>
        <begin position="199"/>
        <end position="317"/>
    </location>
</feature>
<dbReference type="Gene3D" id="2.60.120.740">
    <property type="match status" value="2"/>
</dbReference>
<dbReference type="CDD" id="cd22829">
    <property type="entry name" value="Gal_Rha_Lectin_EVA1_EVA1C_rpt2"/>
    <property type="match status" value="1"/>
</dbReference>
<feature type="region of interest" description="Disordered" evidence="1">
    <location>
        <begin position="587"/>
        <end position="656"/>
    </location>
</feature>
<evidence type="ECO:0000256" key="1">
    <source>
        <dbReference type="SAM" id="MobiDB-lite"/>
    </source>
</evidence>